<evidence type="ECO:0000313" key="2">
    <source>
        <dbReference type="EMBL" id="KAL3643994.1"/>
    </source>
</evidence>
<dbReference type="Proteomes" id="UP001632038">
    <property type="component" value="Unassembled WGS sequence"/>
</dbReference>
<dbReference type="EMBL" id="JAVIJP010000015">
    <property type="protein sequence ID" value="KAL3643994.1"/>
    <property type="molecule type" value="Genomic_DNA"/>
</dbReference>
<keyword evidence="3" id="KW-1185">Reference proteome</keyword>
<comment type="caution">
    <text evidence="2">The sequence shown here is derived from an EMBL/GenBank/DDBJ whole genome shotgun (WGS) entry which is preliminary data.</text>
</comment>
<gene>
    <name evidence="2" type="ORF">CASFOL_011926</name>
</gene>
<sequence length="94" mass="10430">MQGKVGAHMRKLEEFKAIHKLSFRGTSSPDSASSSSKFSSDSTSSSPSASFISSSASLSFYTKIFQSKWCTDYPTLADWHIHLNQLPRQQSCTF</sequence>
<organism evidence="2 3">
    <name type="scientific">Castilleja foliolosa</name>
    <dbReference type="NCBI Taxonomy" id="1961234"/>
    <lineage>
        <taxon>Eukaryota</taxon>
        <taxon>Viridiplantae</taxon>
        <taxon>Streptophyta</taxon>
        <taxon>Embryophyta</taxon>
        <taxon>Tracheophyta</taxon>
        <taxon>Spermatophyta</taxon>
        <taxon>Magnoliopsida</taxon>
        <taxon>eudicotyledons</taxon>
        <taxon>Gunneridae</taxon>
        <taxon>Pentapetalae</taxon>
        <taxon>asterids</taxon>
        <taxon>lamiids</taxon>
        <taxon>Lamiales</taxon>
        <taxon>Orobanchaceae</taxon>
        <taxon>Pedicularideae</taxon>
        <taxon>Castillejinae</taxon>
        <taxon>Castilleja</taxon>
    </lineage>
</organism>
<name>A0ABD3DQ56_9LAMI</name>
<feature type="region of interest" description="Disordered" evidence="1">
    <location>
        <begin position="24"/>
        <end position="52"/>
    </location>
</feature>
<accession>A0ABD3DQ56</accession>
<evidence type="ECO:0000313" key="3">
    <source>
        <dbReference type="Proteomes" id="UP001632038"/>
    </source>
</evidence>
<reference evidence="3" key="1">
    <citation type="journal article" date="2024" name="IScience">
        <title>Strigolactones Initiate the Formation of Haustorium-like Structures in Castilleja.</title>
        <authorList>
            <person name="Buerger M."/>
            <person name="Peterson D."/>
            <person name="Chory J."/>
        </authorList>
    </citation>
    <scope>NUCLEOTIDE SEQUENCE [LARGE SCALE GENOMIC DNA]</scope>
</reference>
<evidence type="ECO:0000256" key="1">
    <source>
        <dbReference type="SAM" id="MobiDB-lite"/>
    </source>
</evidence>
<protein>
    <submittedName>
        <fullName evidence="2">Uncharacterized protein</fullName>
    </submittedName>
</protein>
<proteinExistence type="predicted"/>
<dbReference type="AlphaFoldDB" id="A0ABD3DQ56"/>
<feature type="compositionally biased region" description="Low complexity" evidence="1">
    <location>
        <begin position="26"/>
        <end position="52"/>
    </location>
</feature>